<evidence type="ECO:0000256" key="1">
    <source>
        <dbReference type="ARBA" id="ARBA00004651"/>
    </source>
</evidence>
<dbReference type="InterPro" id="IPR033480">
    <property type="entry name" value="sCache_2"/>
</dbReference>
<dbReference type="InterPro" id="IPR004090">
    <property type="entry name" value="Chemotax_Me-accpt_rcpt"/>
</dbReference>
<dbReference type="Gene3D" id="3.30.450.20">
    <property type="entry name" value="PAS domain"/>
    <property type="match status" value="1"/>
</dbReference>
<dbReference type="PROSITE" id="PS50885">
    <property type="entry name" value="HAMP"/>
    <property type="match status" value="1"/>
</dbReference>
<evidence type="ECO:0000256" key="8">
    <source>
        <dbReference type="PROSITE-ProRule" id="PRU00284"/>
    </source>
</evidence>
<feature type="transmembrane region" description="Helical" evidence="9">
    <location>
        <begin position="9"/>
        <end position="29"/>
    </location>
</feature>
<name>A0A7W9WZB9_9BURK</name>
<organism evidence="12 13">
    <name type="scientific">Massilia aurea</name>
    <dbReference type="NCBI Taxonomy" id="373040"/>
    <lineage>
        <taxon>Bacteria</taxon>
        <taxon>Pseudomonadati</taxon>
        <taxon>Pseudomonadota</taxon>
        <taxon>Betaproteobacteria</taxon>
        <taxon>Burkholderiales</taxon>
        <taxon>Oxalobacteraceae</taxon>
        <taxon>Telluria group</taxon>
        <taxon>Massilia</taxon>
    </lineage>
</organism>
<protein>
    <submittedName>
        <fullName evidence="12">Methyl-accepting chemotaxis protein</fullName>
    </submittedName>
</protein>
<feature type="domain" description="HAMP" evidence="11">
    <location>
        <begin position="212"/>
        <end position="264"/>
    </location>
</feature>
<dbReference type="EMBL" id="JACHBX010000001">
    <property type="protein sequence ID" value="MBB6133623.1"/>
    <property type="molecule type" value="Genomic_DNA"/>
</dbReference>
<dbReference type="CDD" id="cd06225">
    <property type="entry name" value="HAMP"/>
    <property type="match status" value="1"/>
</dbReference>
<reference evidence="12 13" key="1">
    <citation type="submission" date="2020-08" db="EMBL/GenBank/DDBJ databases">
        <title>The Agave Microbiome: Exploring the role of microbial communities in plant adaptations to desert environments.</title>
        <authorList>
            <person name="Partida-Martinez L.P."/>
        </authorList>
    </citation>
    <scope>NUCLEOTIDE SEQUENCE [LARGE SCALE GENOMIC DNA]</scope>
    <source>
        <strain evidence="12 13">AT3.2</strain>
    </source>
</reference>
<dbReference type="CDD" id="cd11386">
    <property type="entry name" value="MCP_signal"/>
    <property type="match status" value="1"/>
</dbReference>
<evidence type="ECO:0000313" key="12">
    <source>
        <dbReference type="EMBL" id="MBB6133623.1"/>
    </source>
</evidence>
<keyword evidence="3" id="KW-0488">Methylation</keyword>
<dbReference type="InterPro" id="IPR003660">
    <property type="entry name" value="HAMP_dom"/>
</dbReference>
<evidence type="ECO:0000259" key="11">
    <source>
        <dbReference type="PROSITE" id="PS50885"/>
    </source>
</evidence>
<evidence type="ECO:0000256" key="6">
    <source>
        <dbReference type="ARBA" id="ARBA00023136"/>
    </source>
</evidence>
<dbReference type="Pfam" id="PF17200">
    <property type="entry name" value="sCache_2"/>
    <property type="match status" value="1"/>
</dbReference>
<dbReference type="Gene3D" id="1.10.287.950">
    <property type="entry name" value="Methyl-accepting chemotaxis protein"/>
    <property type="match status" value="1"/>
</dbReference>
<dbReference type="PANTHER" id="PTHR43531:SF14">
    <property type="entry name" value="METHYL-ACCEPTING CHEMOTAXIS PROTEIN I-RELATED"/>
    <property type="match status" value="1"/>
</dbReference>
<gene>
    <name evidence="12" type="ORF">HD842_001734</name>
</gene>
<proteinExistence type="inferred from homology"/>
<dbReference type="PROSITE" id="PS50111">
    <property type="entry name" value="CHEMOTAXIS_TRANSDUC_2"/>
    <property type="match status" value="1"/>
</dbReference>
<keyword evidence="2" id="KW-1003">Cell membrane</keyword>
<dbReference type="SMART" id="SM01049">
    <property type="entry name" value="Cache_2"/>
    <property type="match status" value="1"/>
</dbReference>
<dbReference type="SUPFAM" id="SSF58104">
    <property type="entry name" value="Methyl-accepting chemotaxis protein (MCP) signaling domain"/>
    <property type="match status" value="1"/>
</dbReference>
<keyword evidence="4 9" id="KW-0812">Transmembrane</keyword>
<comment type="caution">
    <text evidence="12">The sequence shown here is derived from an EMBL/GenBank/DDBJ whole genome shotgun (WGS) entry which is preliminary data.</text>
</comment>
<keyword evidence="6 9" id="KW-0472">Membrane</keyword>
<dbReference type="InterPro" id="IPR004089">
    <property type="entry name" value="MCPsignal_dom"/>
</dbReference>
<dbReference type="RefSeq" id="WP_183553166.1">
    <property type="nucleotide sequence ID" value="NZ_JACHBX010000001.1"/>
</dbReference>
<evidence type="ECO:0000313" key="13">
    <source>
        <dbReference type="Proteomes" id="UP000540787"/>
    </source>
</evidence>
<dbReference type="Pfam" id="PF00672">
    <property type="entry name" value="HAMP"/>
    <property type="match status" value="1"/>
</dbReference>
<comment type="subcellular location">
    <subcellularLocation>
        <location evidence="1">Cell membrane</location>
        <topology evidence="1">Multi-pass membrane protein</topology>
    </subcellularLocation>
</comment>
<dbReference type="InterPro" id="IPR051310">
    <property type="entry name" value="MCP_chemotaxis"/>
</dbReference>
<dbReference type="SMART" id="SM00283">
    <property type="entry name" value="MA"/>
    <property type="match status" value="1"/>
</dbReference>
<evidence type="ECO:0000256" key="5">
    <source>
        <dbReference type="ARBA" id="ARBA00022989"/>
    </source>
</evidence>
<comment type="similarity">
    <text evidence="7">Belongs to the methyl-accepting chemotaxis (MCP) protein family.</text>
</comment>
<dbReference type="GO" id="GO:0004888">
    <property type="term" value="F:transmembrane signaling receptor activity"/>
    <property type="evidence" value="ECO:0007669"/>
    <property type="project" value="InterPro"/>
</dbReference>
<keyword evidence="13" id="KW-1185">Reference proteome</keyword>
<keyword evidence="5 9" id="KW-1133">Transmembrane helix</keyword>
<dbReference type="FunFam" id="1.10.287.950:FF:000001">
    <property type="entry name" value="Methyl-accepting chemotaxis sensory transducer"/>
    <property type="match status" value="1"/>
</dbReference>
<dbReference type="GO" id="GO:0007165">
    <property type="term" value="P:signal transduction"/>
    <property type="evidence" value="ECO:0007669"/>
    <property type="project" value="UniProtKB-KW"/>
</dbReference>
<evidence type="ECO:0000256" key="3">
    <source>
        <dbReference type="ARBA" id="ARBA00022481"/>
    </source>
</evidence>
<evidence type="ECO:0000256" key="9">
    <source>
        <dbReference type="SAM" id="Phobius"/>
    </source>
</evidence>
<evidence type="ECO:0000256" key="2">
    <source>
        <dbReference type="ARBA" id="ARBA00022475"/>
    </source>
</evidence>
<accession>A0A7W9WZB9</accession>
<dbReference type="Pfam" id="PF00015">
    <property type="entry name" value="MCPsignal"/>
    <property type="match status" value="1"/>
</dbReference>
<feature type="domain" description="Methyl-accepting transducer" evidence="10">
    <location>
        <begin position="269"/>
        <end position="498"/>
    </location>
</feature>
<dbReference type="GO" id="GO:0006935">
    <property type="term" value="P:chemotaxis"/>
    <property type="evidence" value="ECO:0007669"/>
    <property type="project" value="InterPro"/>
</dbReference>
<evidence type="ECO:0000256" key="7">
    <source>
        <dbReference type="ARBA" id="ARBA00029447"/>
    </source>
</evidence>
<dbReference type="SMART" id="SM00304">
    <property type="entry name" value="HAMP"/>
    <property type="match status" value="1"/>
</dbReference>
<evidence type="ECO:0000259" key="10">
    <source>
        <dbReference type="PROSITE" id="PS50111"/>
    </source>
</evidence>
<dbReference type="GO" id="GO:0005886">
    <property type="term" value="C:plasma membrane"/>
    <property type="evidence" value="ECO:0007669"/>
    <property type="project" value="UniProtKB-SubCell"/>
</dbReference>
<dbReference type="AlphaFoldDB" id="A0A7W9WZB9"/>
<sequence length="534" mass="56936">MKLSFRTKLYLPLVLSWLCLSVIAILHVYESNTQRLEERKIALKFATDVGMSTVKEYAELASSGAMSVADAQQQALKRLKSMRYGKDGYYTVVDSAPKMLMHPVKAELIGKDLSDFKDSNGTYLYRDVAAIAKTSGEGWVEYVWPKPGNPDQQQVFPKGAYVLTYKPWDWTFMTGLYMDDLHDAFVGDLWRAVAFLAICGVVLSTIVLLVLRNITSSIRQAVSAADAVAGGDLTHHITIEGKDEIAQLMSSLDRMQQGLANVVSEVRQGTDAIAAASSQIAQGNMDLSARTEQQVASLDKTTASMETLAGTVRENGEYARQANTLALSASDVATHGGTIVSQVVTTMASINASSTKIVDIISVIDGIAFQTNILALNAAVEAARAGEQGRGFAVVAAEVRNLAQRSAAAARDVKTLIGDSVAKVEAGSKLVGEAGSTMDDIVASVKRVTDIIGEIADAGQAQQAELKQINDTILDMDSTMQQNAALVEEAASASASLHTQAHNLTGAVSLFKLTAGQLHPGTAPRLALTSRAGY</sequence>
<evidence type="ECO:0000256" key="4">
    <source>
        <dbReference type="ARBA" id="ARBA00022692"/>
    </source>
</evidence>
<dbReference type="PANTHER" id="PTHR43531">
    <property type="entry name" value="PROTEIN ICFG"/>
    <property type="match status" value="1"/>
</dbReference>
<feature type="transmembrane region" description="Helical" evidence="9">
    <location>
        <begin position="189"/>
        <end position="211"/>
    </location>
</feature>
<dbReference type="PRINTS" id="PR00260">
    <property type="entry name" value="CHEMTRNSDUCR"/>
</dbReference>
<dbReference type="Proteomes" id="UP000540787">
    <property type="component" value="Unassembled WGS sequence"/>
</dbReference>
<keyword evidence="8" id="KW-0807">Transducer</keyword>